<dbReference type="AlphaFoldDB" id="A0A6S7I4G2"/>
<gene>
    <name evidence="2" type="ORF">PACLA_8A057315</name>
</gene>
<dbReference type="EMBL" id="CACRXK020007275">
    <property type="protein sequence ID" value="CAB4011819.1"/>
    <property type="molecule type" value="Genomic_DNA"/>
</dbReference>
<feature type="region of interest" description="Disordered" evidence="1">
    <location>
        <begin position="18"/>
        <end position="41"/>
    </location>
</feature>
<evidence type="ECO:0000313" key="3">
    <source>
        <dbReference type="Proteomes" id="UP001152795"/>
    </source>
</evidence>
<feature type="non-terminal residue" evidence="2">
    <location>
        <position position="77"/>
    </location>
</feature>
<evidence type="ECO:0000256" key="1">
    <source>
        <dbReference type="SAM" id="MobiDB-lite"/>
    </source>
</evidence>
<keyword evidence="3" id="KW-1185">Reference proteome</keyword>
<organism evidence="2 3">
    <name type="scientific">Paramuricea clavata</name>
    <name type="common">Red gorgonian</name>
    <name type="synonym">Violescent sea-whip</name>
    <dbReference type="NCBI Taxonomy" id="317549"/>
    <lineage>
        <taxon>Eukaryota</taxon>
        <taxon>Metazoa</taxon>
        <taxon>Cnidaria</taxon>
        <taxon>Anthozoa</taxon>
        <taxon>Octocorallia</taxon>
        <taxon>Malacalcyonacea</taxon>
        <taxon>Plexauridae</taxon>
        <taxon>Paramuricea</taxon>
    </lineage>
</organism>
<dbReference type="Proteomes" id="UP001152795">
    <property type="component" value="Unassembled WGS sequence"/>
</dbReference>
<feature type="compositionally biased region" description="Polar residues" evidence="1">
    <location>
        <begin position="18"/>
        <end position="27"/>
    </location>
</feature>
<feature type="non-terminal residue" evidence="2">
    <location>
        <position position="1"/>
    </location>
</feature>
<name>A0A6S7I4G2_PARCT</name>
<comment type="caution">
    <text evidence="2">The sequence shown here is derived from an EMBL/GenBank/DDBJ whole genome shotgun (WGS) entry which is preliminary data.</text>
</comment>
<reference evidence="2" key="1">
    <citation type="submission" date="2020-04" db="EMBL/GenBank/DDBJ databases">
        <authorList>
            <person name="Alioto T."/>
            <person name="Alioto T."/>
            <person name="Gomez Garrido J."/>
        </authorList>
    </citation>
    <scope>NUCLEOTIDE SEQUENCE</scope>
    <source>
        <strain evidence="2">A484AB</strain>
    </source>
</reference>
<protein>
    <submittedName>
        <fullName evidence="2">Uncharacterized protein</fullName>
    </submittedName>
</protein>
<proteinExistence type="predicted"/>
<accession>A0A6S7I4G2</accession>
<evidence type="ECO:0000313" key="2">
    <source>
        <dbReference type="EMBL" id="CAB4011819.1"/>
    </source>
</evidence>
<sequence>MQLPDKYKENVYVSSAGSLSGVSNRSEPSSDRDTSVSNQERLRKMQHKVLCTRSSGDRLSCHSCSVLKFCSSVVVPV</sequence>